<dbReference type="EMBL" id="FUFA01000005">
    <property type="protein sequence ID" value="SPM37378.1"/>
    <property type="molecule type" value="Genomic_DNA"/>
</dbReference>
<feature type="domain" description="2,4-diaminopentanoate dehydrogenase C-terminal" evidence="1">
    <location>
        <begin position="139"/>
        <end position="339"/>
    </location>
</feature>
<dbReference type="AlphaFoldDB" id="A0A2U3P0X1"/>
<gene>
    <name evidence="2" type="ORF">MRAB57_5225</name>
</gene>
<dbReference type="CDD" id="cd24146">
    <property type="entry name" value="nat-AmDH_N_like"/>
    <property type="match status" value="1"/>
</dbReference>
<proteinExistence type="predicted"/>
<dbReference type="Pfam" id="PF19328">
    <property type="entry name" value="DAP_DH_C"/>
    <property type="match status" value="1"/>
</dbReference>
<dbReference type="InterPro" id="IPR036291">
    <property type="entry name" value="NAD(P)-bd_dom_sf"/>
</dbReference>
<sequence>VTARVIQWATGPVGSAQLREIIDNPDLELAGVFAYGPAKVGADAGTLVDRPPTGVTVTGDRSQILALDADVVLHAASKAVRDNTNTDDIVDLLASGKSVITTTSYSHLPTYGPDVQRRILDACKQSGARFHAAGEHPGFMFERLAATLTGLSQRVDRITISEFVDCSAVTEKGMLVDLMGMGKDPAEITVDAPMFRAVSIQYEQALTSTADILHLEIDEVHPSIETATADHDVPVAFGVLAAGTVVAQKLSWTAYRRGAPVLIAEEYWTVTRDVVDWPDLPDELFLVRVRVDGAPPMRLDLNIDNTPAEGGTPGGILAVAMSAVRAIPYVLQAPPGVVTAPVFGAYRWR</sequence>
<organism evidence="2 3">
    <name type="scientific">Mycobacterium rhizamassiliense</name>
    <dbReference type="NCBI Taxonomy" id="1841860"/>
    <lineage>
        <taxon>Bacteria</taxon>
        <taxon>Bacillati</taxon>
        <taxon>Actinomycetota</taxon>
        <taxon>Actinomycetes</taxon>
        <taxon>Mycobacteriales</taxon>
        <taxon>Mycobacteriaceae</taxon>
        <taxon>Mycobacterium</taxon>
    </lineage>
</organism>
<reference evidence="2 3" key="1">
    <citation type="submission" date="2017-01" db="EMBL/GenBank/DDBJ databases">
        <authorList>
            <consortium name="Urmite Genomes"/>
        </authorList>
    </citation>
    <scope>NUCLEOTIDE SEQUENCE [LARGE SCALE GENOMIC DNA]</scope>
    <source>
        <strain evidence="2 3">AB57</strain>
    </source>
</reference>
<keyword evidence="3" id="KW-1185">Reference proteome</keyword>
<feature type="non-terminal residue" evidence="2">
    <location>
        <position position="1"/>
    </location>
</feature>
<dbReference type="InterPro" id="IPR045760">
    <property type="entry name" value="DAP_DH_C"/>
</dbReference>
<evidence type="ECO:0000313" key="2">
    <source>
        <dbReference type="EMBL" id="SPM37378.1"/>
    </source>
</evidence>
<name>A0A2U3P0X1_9MYCO</name>
<evidence type="ECO:0000259" key="1">
    <source>
        <dbReference type="Pfam" id="PF19328"/>
    </source>
</evidence>
<dbReference type="SUPFAM" id="SSF51735">
    <property type="entry name" value="NAD(P)-binding Rossmann-fold domains"/>
    <property type="match status" value="1"/>
</dbReference>
<evidence type="ECO:0000313" key="3">
    <source>
        <dbReference type="Proteomes" id="UP000240988"/>
    </source>
</evidence>
<dbReference type="Proteomes" id="UP000240988">
    <property type="component" value="Unassembled WGS sequence"/>
</dbReference>
<protein>
    <submittedName>
        <fullName evidence="2">Dihydrodipicolinate synthase</fullName>
    </submittedName>
</protein>
<dbReference type="STRING" id="1841860.GCA_900157375_05228"/>
<accession>A0A2U3P0X1</accession>
<dbReference type="Gene3D" id="3.40.50.720">
    <property type="entry name" value="NAD(P)-binding Rossmann-like Domain"/>
    <property type="match status" value="1"/>
</dbReference>